<dbReference type="eggNOG" id="COG0625">
    <property type="taxonomic scope" value="Bacteria"/>
</dbReference>
<feature type="domain" description="GST C-terminal" evidence="3">
    <location>
        <begin position="87"/>
        <end position="205"/>
    </location>
</feature>
<evidence type="ECO:0000259" key="3">
    <source>
        <dbReference type="PROSITE" id="PS50405"/>
    </source>
</evidence>
<dbReference type="CDD" id="cd03207">
    <property type="entry name" value="GST_C_8"/>
    <property type="match status" value="1"/>
</dbReference>
<dbReference type="SFLD" id="SFLDG00358">
    <property type="entry name" value="Main_(cytGST)"/>
    <property type="match status" value="1"/>
</dbReference>
<dbReference type="SUPFAM" id="SSF47616">
    <property type="entry name" value="GST C-terminal domain-like"/>
    <property type="match status" value="1"/>
</dbReference>
<feature type="domain" description="GST N-terminal" evidence="2">
    <location>
        <begin position="1"/>
        <end position="81"/>
    </location>
</feature>
<dbReference type="SUPFAM" id="SSF52833">
    <property type="entry name" value="Thioredoxin-like"/>
    <property type="match status" value="1"/>
</dbReference>
<dbReference type="Gene3D" id="3.40.30.10">
    <property type="entry name" value="Glutaredoxin"/>
    <property type="match status" value="1"/>
</dbReference>
<keyword evidence="5" id="KW-1185">Reference proteome</keyword>
<dbReference type="RefSeq" id="WP_044236064.1">
    <property type="nucleotide sequence ID" value="NZ_ASRX01000005.1"/>
</dbReference>
<organism evidence="4 5">
    <name type="scientific">Chondromyces apiculatus DSM 436</name>
    <dbReference type="NCBI Taxonomy" id="1192034"/>
    <lineage>
        <taxon>Bacteria</taxon>
        <taxon>Pseudomonadati</taxon>
        <taxon>Myxococcota</taxon>
        <taxon>Polyangia</taxon>
        <taxon>Polyangiales</taxon>
        <taxon>Polyangiaceae</taxon>
        <taxon>Chondromyces</taxon>
    </lineage>
</organism>
<dbReference type="Pfam" id="PF02798">
    <property type="entry name" value="GST_N"/>
    <property type="match status" value="1"/>
</dbReference>
<dbReference type="InterPro" id="IPR004046">
    <property type="entry name" value="GST_C"/>
</dbReference>
<dbReference type="PANTHER" id="PTHR44051:SF8">
    <property type="entry name" value="GLUTATHIONE S-TRANSFERASE GSTA"/>
    <property type="match status" value="1"/>
</dbReference>
<evidence type="ECO:0000313" key="4">
    <source>
        <dbReference type="EMBL" id="EYF08118.1"/>
    </source>
</evidence>
<dbReference type="Pfam" id="PF00043">
    <property type="entry name" value="GST_C"/>
    <property type="match status" value="1"/>
</dbReference>
<dbReference type="PANTHER" id="PTHR44051">
    <property type="entry name" value="GLUTATHIONE S-TRANSFERASE-RELATED"/>
    <property type="match status" value="1"/>
</dbReference>
<protein>
    <submittedName>
        <fullName evidence="4">Glutathione S-transferase</fullName>
    </submittedName>
</protein>
<dbReference type="EMBL" id="ASRX01000005">
    <property type="protein sequence ID" value="EYF08118.1"/>
    <property type="molecule type" value="Genomic_DNA"/>
</dbReference>
<keyword evidence="4" id="KW-0808">Transferase</keyword>
<proteinExistence type="inferred from homology"/>
<dbReference type="STRING" id="1192034.CAP_5878"/>
<dbReference type="Proteomes" id="UP000019678">
    <property type="component" value="Unassembled WGS sequence"/>
</dbReference>
<dbReference type="PROSITE" id="PS50404">
    <property type="entry name" value="GST_NTER"/>
    <property type="match status" value="1"/>
</dbReference>
<accession>A0A017TFR3</accession>
<sequence>MSLVLYYAPMTSAIRAQWALEELEVRYEKRKLDLAAGEHKRPEFLALNPNGKVPLLVVHGTPIFEGVAIAIYLGETYGVSKGLYPPPGLNRAEVLKWIAWSAASLGEALSRFARNTQASIPAEARNEHVAAAARRDLQELADILEKALEKREYLVGGAFSFADLMVAPMLAHAAQLGIDLEPFIQVKAWSARCLGRPALARAMKD</sequence>
<evidence type="ECO:0000256" key="1">
    <source>
        <dbReference type="RuleBase" id="RU003494"/>
    </source>
</evidence>
<gene>
    <name evidence="4" type="ORF">CAP_5878</name>
</gene>
<evidence type="ECO:0000313" key="5">
    <source>
        <dbReference type="Proteomes" id="UP000019678"/>
    </source>
</evidence>
<dbReference type="GO" id="GO:0016740">
    <property type="term" value="F:transferase activity"/>
    <property type="evidence" value="ECO:0007669"/>
    <property type="project" value="UniProtKB-KW"/>
</dbReference>
<dbReference type="SFLD" id="SFLDG01150">
    <property type="entry name" value="Main.1:_Beta-like"/>
    <property type="match status" value="1"/>
</dbReference>
<dbReference type="InterPro" id="IPR036249">
    <property type="entry name" value="Thioredoxin-like_sf"/>
</dbReference>
<dbReference type="InterPro" id="IPR040079">
    <property type="entry name" value="Glutathione_S-Trfase"/>
</dbReference>
<comment type="caution">
    <text evidence="4">The sequence shown here is derived from an EMBL/GenBank/DDBJ whole genome shotgun (WGS) entry which is preliminary data.</text>
</comment>
<dbReference type="Gene3D" id="1.20.1050.10">
    <property type="match status" value="1"/>
</dbReference>
<dbReference type="AlphaFoldDB" id="A0A017TFR3"/>
<reference evidence="4 5" key="1">
    <citation type="submission" date="2013-05" db="EMBL/GenBank/DDBJ databases">
        <title>Genome assembly of Chondromyces apiculatus DSM 436.</title>
        <authorList>
            <person name="Sharma G."/>
            <person name="Khatri I."/>
            <person name="Kaur C."/>
            <person name="Mayilraj S."/>
            <person name="Subramanian S."/>
        </authorList>
    </citation>
    <scope>NUCLEOTIDE SEQUENCE [LARGE SCALE GENOMIC DNA]</scope>
    <source>
        <strain evidence="4 5">DSM 436</strain>
    </source>
</reference>
<dbReference type="InterPro" id="IPR010987">
    <property type="entry name" value="Glutathione-S-Trfase_C-like"/>
</dbReference>
<evidence type="ECO:0000259" key="2">
    <source>
        <dbReference type="PROSITE" id="PS50404"/>
    </source>
</evidence>
<dbReference type="CDD" id="cd03046">
    <property type="entry name" value="GST_N_GTT1_like"/>
    <property type="match status" value="1"/>
</dbReference>
<comment type="similarity">
    <text evidence="1">Belongs to the GST superfamily.</text>
</comment>
<dbReference type="InterPro" id="IPR036282">
    <property type="entry name" value="Glutathione-S-Trfase_C_sf"/>
</dbReference>
<dbReference type="InterPro" id="IPR004045">
    <property type="entry name" value="Glutathione_S-Trfase_N"/>
</dbReference>
<name>A0A017TFR3_9BACT</name>
<dbReference type="OrthoDB" id="5740960at2"/>
<dbReference type="SFLD" id="SFLDS00019">
    <property type="entry name" value="Glutathione_Transferase_(cytos"/>
    <property type="match status" value="1"/>
</dbReference>
<dbReference type="PROSITE" id="PS50405">
    <property type="entry name" value="GST_CTER"/>
    <property type="match status" value="1"/>
</dbReference>